<feature type="signal peptide" evidence="12">
    <location>
        <begin position="1"/>
        <end position="21"/>
    </location>
</feature>
<accession>A0A6L6Q5W6</accession>
<comment type="similarity">
    <text evidence="2 10 11">Belongs to the TonB-dependent receptor family.</text>
</comment>
<keyword evidence="16" id="KW-1185">Reference proteome</keyword>
<dbReference type="GO" id="GO:0015344">
    <property type="term" value="F:siderophore uptake transmembrane transporter activity"/>
    <property type="evidence" value="ECO:0007669"/>
    <property type="project" value="TreeGrafter"/>
</dbReference>
<evidence type="ECO:0000313" key="15">
    <source>
        <dbReference type="EMBL" id="MTW05157.1"/>
    </source>
</evidence>
<dbReference type="InterPro" id="IPR012910">
    <property type="entry name" value="Plug_dom"/>
</dbReference>
<keyword evidence="12" id="KW-0732">Signal</keyword>
<feature type="domain" description="TonB-dependent receptor plug" evidence="14">
    <location>
        <begin position="48"/>
        <end position="155"/>
    </location>
</feature>
<evidence type="ECO:0000313" key="16">
    <source>
        <dbReference type="Proteomes" id="UP000484015"/>
    </source>
</evidence>
<dbReference type="AlphaFoldDB" id="A0A6L6Q5W6"/>
<evidence type="ECO:0000256" key="1">
    <source>
        <dbReference type="ARBA" id="ARBA00004571"/>
    </source>
</evidence>
<comment type="caution">
    <text evidence="15">The sequence shown here is derived from an EMBL/GenBank/DDBJ whole genome shotgun (WGS) entry which is preliminary data.</text>
</comment>
<dbReference type="Gene3D" id="2.40.170.20">
    <property type="entry name" value="TonB-dependent receptor, beta-barrel domain"/>
    <property type="match status" value="1"/>
</dbReference>
<evidence type="ECO:0000256" key="8">
    <source>
        <dbReference type="ARBA" id="ARBA00023170"/>
    </source>
</evidence>
<evidence type="ECO:0000256" key="10">
    <source>
        <dbReference type="PROSITE-ProRule" id="PRU01360"/>
    </source>
</evidence>
<evidence type="ECO:0000256" key="3">
    <source>
        <dbReference type="ARBA" id="ARBA00022448"/>
    </source>
</evidence>
<dbReference type="RefSeq" id="WP_155441513.1">
    <property type="nucleotide sequence ID" value="NZ_WNLA01000021.1"/>
</dbReference>
<reference evidence="15 16" key="1">
    <citation type="submission" date="2019-11" db="EMBL/GenBank/DDBJ databases">
        <title>Type strains purchased from KCTC, JCM and DSMZ.</title>
        <authorList>
            <person name="Lu H."/>
        </authorList>
    </citation>
    <scope>NUCLEOTIDE SEQUENCE [LARGE SCALE GENOMIC DNA]</scope>
    <source>
        <strain evidence="15 16">KCTC 42409</strain>
    </source>
</reference>
<feature type="chain" id="PRO_5027047576" evidence="12">
    <location>
        <begin position="22"/>
        <end position="682"/>
    </location>
</feature>
<keyword evidence="9 10" id="KW-0998">Cell outer membrane</keyword>
<keyword evidence="3 10" id="KW-0813">Transport</keyword>
<dbReference type="GO" id="GO:0009279">
    <property type="term" value="C:cell outer membrane"/>
    <property type="evidence" value="ECO:0007669"/>
    <property type="project" value="UniProtKB-SubCell"/>
</dbReference>
<dbReference type="SUPFAM" id="SSF56935">
    <property type="entry name" value="Porins"/>
    <property type="match status" value="1"/>
</dbReference>
<dbReference type="Pfam" id="PF00593">
    <property type="entry name" value="TonB_dep_Rec_b-barrel"/>
    <property type="match status" value="1"/>
</dbReference>
<evidence type="ECO:0000256" key="9">
    <source>
        <dbReference type="ARBA" id="ARBA00023237"/>
    </source>
</evidence>
<dbReference type="InterPro" id="IPR037066">
    <property type="entry name" value="Plug_dom_sf"/>
</dbReference>
<proteinExistence type="inferred from homology"/>
<keyword evidence="7 10" id="KW-0472">Membrane</keyword>
<dbReference type="InterPro" id="IPR039426">
    <property type="entry name" value="TonB-dep_rcpt-like"/>
</dbReference>
<protein>
    <submittedName>
        <fullName evidence="15">TonB-dependent receptor</fullName>
    </submittedName>
</protein>
<evidence type="ECO:0000259" key="13">
    <source>
        <dbReference type="Pfam" id="PF00593"/>
    </source>
</evidence>
<evidence type="ECO:0000256" key="11">
    <source>
        <dbReference type="RuleBase" id="RU003357"/>
    </source>
</evidence>
<evidence type="ECO:0000256" key="6">
    <source>
        <dbReference type="ARBA" id="ARBA00023077"/>
    </source>
</evidence>
<dbReference type="PANTHER" id="PTHR30069:SF36">
    <property type="entry name" value="BLL6948 PROTEIN"/>
    <property type="match status" value="1"/>
</dbReference>
<feature type="domain" description="TonB-dependent receptor-like beta-barrel" evidence="13">
    <location>
        <begin position="220"/>
        <end position="637"/>
    </location>
</feature>
<name>A0A6L6Q5W6_9BURK</name>
<dbReference type="InterPro" id="IPR000531">
    <property type="entry name" value="Beta-barrel_TonB"/>
</dbReference>
<dbReference type="InterPro" id="IPR036942">
    <property type="entry name" value="Beta-barrel_TonB_sf"/>
</dbReference>
<dbReference type="Proteomes" id="UP000484015">
    <property type="component" value="Unassembled WGS sequence"/>
</dbReference>
<dbReference type="Gene3D" id="2.170.130.10">
    <property type="entry name" value="TonB-dependent receptor, plug domain"/>
    <property type="match status" value="1"/>
</dbReference>
<keyword evidence="4 10" id="KW-1134">Transmembrane beta strand</keyword>
<evidence type="ECO:0000256" key="12">
    <source>
        <dbReference type="SAM" id="SignalP"/>
    </source>
</evidence>
<sequence>MLPTRATIIAGCITALFQTQAAADEAAPAIVQVTGHYNNAVGTSDAASQGSITADLIAARPAMRTAELLEFVPGMIVTQHSGDGKASQYFLRGFNLDHGTDFATFVDGMPVNMRTHAHGQGYTDLNFLIPELVQRIDYRKGPYFADEGDFASAGAAHIRIADKLPQGLATAVVGESGYRRGLLADSIGMGAGTLLVGAEVLANDGPWDLPQRVRKYNGVLRYSQGTHGDGFSITGMAFSNRWQSTDQIPLRAVQSGRIGRFGNIDPTDGGDTSRYSLSYAQRVRTETGLLEFDAYALRSTLQLVSNFTYYLDNPADGDQHAQRERRNMAGANIAQSWRADIGGIEMHNKAGLQTRYDQLSPVAIYEMSGAIRTGTVREDRVRESSAGVYVENTAQWQPWLRSMAGLRYDAYRFNVAVDLAANSGAARAHLVSPKLSLVFGPWQRTEYFVNFGKGFHSNDARGTTQTRLPDGSATDPVTPLVATRGSEIGLRSEIIPGLQSSLALWRLNIDSELLFIGDAGETEATRPSRRRGIEWNNHYVASSWLLFDLDVAASRARYADTSPDGDRIPGALNRALSFGATVRGLGPWSGSFQLRHFGPRPLLEDNSIQSASTTLAYLRASYQFSKATQVALDIFNLFDKKASDIDYYYRSRLPGEPAEGVDDIHFHPVERRSFRVTLAHHF</sequence>
<evidence type="ECO:0000256" key="5">
    <source>
        <dbReference type="ARBA" id="ARBA00022692"/>
    </source>
</evidence>
<dbReference type="Pfam" id="PF07715">
    <property type="entry name" value="Plug"/>
    <property type="match status" value="1"/>
</dbReference>
<comment type="subcellular location">
    <subcellularLocation>
        <location evidence="1 10">Cell outer membrane</location>
        <topology evidence="1 10">Multi-pass membrane protein</topology>
    </subcellularLocation>
</comment>
<dbReference type="GO" id="GO:0044718">
    <property type="term" value="P:siderophore transmembrane transport"/>
    <property type="evidence" value="ECO:0007669"/>
    <property type="project" value="TreeGrafter"/>
</dbReference>
<gene>
    <name evidence="15" type="ORF">GM668_24070</name>
</gene>
<dbReference type="EMBL" id="WNLA01000021">
    <property type="protein sequence ID" value="MTW05157.1"/>
    <property type="molecule type" value="Genomic_DNA"/>
</dbReference>
<keyword evidence="8 15" id="KW-0675">Receptor</keyword>
<keyword evidence="5 10" id="KW-0812">Transmembrane</keyword>
<organism evidence="15 16">
    <name type="scientific">Pseudoduganella ginsengisoli</name>
    <dbReference type="NCBI Taxonomy" id="1462440"/>
    <lineage>
        <taxon>Bacteria</taxon>
        <taxon>Pseudomonadati</taxon>
        <taxon>Pseudomonadota</taxon>
        <taxon>Betaproteobacteria</taxon>
        <taxon>Burkholderiales</taxon>
        <taxon>Oxalobacteraceae</taxon>
        <taxon>Telluria group</taxon>
        <taxon>Pseudoduganella</taxon>
    </lineage>
</organism>
<dbReference type="OrthoDB" id="99480at2"/>
<evidence type="ECO:0000259" key="14">
    <source>
        <dbReference type="Pfam" id="PF07715"/>
    </source>
</evidence>
<dbReference type="PANTHER" id="PTHR30069">
    <property type="entry name" value="TONB-DEPENDENT OUTER MEMBRANE RECEPTOR"/>
    <property type="match status" value="1"/>
</dbReference>
<dbReference type="PROSITE" id="PS52016">
    <property type="entry name" value="TONB_DEPENDENT_REC_3"/>
    <property type="match status" value="1"/>
</dbReference>
<evidence type="ECO:0000256" key="4">
    <source>
        <dbReference type="ARBA" id="ARBA00022452"/>
    </source>
</evidence>
<evidence type="ECO:0000256" key="7">
    <source>
        <dbReference type="ARBA" id="ARBA00023136"/>
    </source>
</evidence>
<keyword evidence="6 11" id="KW-0798">TonB box</keyword>
<evidence type="ECO:0000256" key="2">
    <source>
        <dbReference type="ARBA" id="ARBA00009810"/>
    </source>
</evidence>